<organism evidence="2 3">
    <name type="scientific">Streptomyces californicus</name>
    <dbReference type="NCBI Taxonomy" id="67351"/>
    <lineage>
        <taxon>Bacteria</taxon>
        <taxon>Bacillati</taxon>
        <taxon>Actinomycetota</taxon>
        <taxon>Actinomycetes</taxon>
        <taxon>Kitasatosporales</taxon>
        <taxon>Streptomycetaceae</taxon>
        <taxon>Streptomyces</taxon>
    </lineage>
</organism>
<dbReference type="RefSeq" id="WP_205030090.1">
    <property type="nucleotide sequence ID" value="NZ_CP070247.1"/>
</dbReference>
<protein>
    <submittedName>
        <fullName evidence="2">Uncharacterized protein</fullName>
    </submittedName>
</protein>
<geneLocation type="plasmid" evidence="2 3">
    <name>unnamed3</name>
</geneLocation>
<keyword evidence="2" id="KW-0614">Plasmid</keyword>
<evidence type="ECO:0000313" key="3">
    <source>
        <dbReference type="Proteomes" id="UP000623926"/>
    </source>
</evidence>
<evidence type="ECO:0000256" key="1">
    <source>
        <dbReference type="SAM" id="MobiDB-lite"/>
    </source>
</evidence>
<proteinExistence type="predicted"/>
<dbReference type="EMBL" id="CP070247">
    <property type="protein sequence ID" value="QRV39050.1"/>
    <property type="molecule type" value="Genomic_DNA"/>
</dbReference>
<sequence length="126" mass="13201">MADATSEDGDRSLRQRISDRWNSLGAAGKAGAVVGTAAALAGGILAFYDNREQEADHDPGTEEITGSANGITGLPSLAATEQDSASSQADPKYVTPSWSVSPYERNGQQVAGSTRNRRKDLLASDF</sequence>
<evidence type="ECO:0000313" key="2">
    <source>
        <dbReference type="EMBL" id="QRV39050.1"/>
    </source>
</evidence>
<feature type="region of interest" description="Disordered" evidence="1">
    <location>
        <begin position="52"/>
        <end position="126"/>
    </location>
</feature>
<feature type="compositionally biased region" description="Polar residues" evidence="1">
    <location>
        <begin position="96"/>
        <end position="114"/>
    </location>
</feature>
<gene>
    <name evidence="2" type="ORF">I6J42_33680</name>
</gene>
<dbReference type="Proteomes" id="UP000623926">
    <property type="component" value="Plasmid unnamed3"/>
</dbReference>
<reference evidence="2 3" key="1">
    <citation type="submission" date="2021-02" db="EMBL/GenBank/DDBJ databases">
        <title>FDA dAtabase for Regulatory Grade micrObial Sequences (FDA-ARGOS): Supporting development and validation of Infectious Disease Dx tests.</title>
        <authorList>
            <person name="Sproer C."/>
            <person name="Gronow S."/>
            <person name="Severitt S."/>
            <person name="Schroder I."/>
            <person name="Tallon L."/>
            <person name="Sadzewicz L."/>
            <person name="Zhao X."/>
            <person name="Boylan J."/>
            <person name="Ott S."/>
            <person name="Bowen H."/>
            <person name="Vavikolanu K."/>
            <person name="Mehta A."/>
            <person name="Aluvathingal J."/>
            <person name="Nadendla S."/>
            <person name="Lowell S."/>
            <person name="Myers T."/>
            <person name="Yan Y."/>
            <person name="Sichtig H."/>
        </authorList>
    </citation>
    <scope>NUCLEOTIDE SEQUENCE [LARGE SCALE GENOMIC DNA]</scope>
    <source>
        <strain evidence="2 3">FDAARGOS_1212</strain>
        <plasmid evidence="2 3">unnamed3</plasmid>
    </source>
</reference>
<name>A0ABD7D6E0_9ACTN</name>
<accession>A0ABD7D6E0</accession>
<feature type="compositionally biased region" description="Polar residues" evidence="1">
    <location>
        <begin position="79"/>
        <end position="89"/>
    </location>
</feature>
<dbReference type="AlphaFoldDB" id="A0ABD7D6E0"/>